<organism evidence="1 2">
    <name type="scientific">Rhodopirellula halodulae</name>
    <dbReference type="NCBI Taxonomy" id="2894198"/>
    <lineage>
        <taxon>Bacteria</taxon>
        <taxon>Pseudomonadati</taxon>
        <taxon>Planctomycetota</taxon>
        <taxon>Planctomycetia</taxon>
        <taxon>Pirellulales</taxon>
        <taxon>Pirellulaceae</taxon>
        <taxon>Rhodopirellula</taxon>
    </lineage>
</organism>
<evidence type="ECO:0008006" key="3">
    <source>
        <dbReference type="Google" id="ProtNLM"/>
    </source>
</evidence>
<comment type="caution">
    <text evidence="1">The sequence shown here is derived from an EMBL/GenBank/DDBJ whole genome shotgun (WGS) entry which is preliminary data.</text>
</comment>
<gene>
    <name evidence="1" type="ORF">LOC71_01575</name>
</gene>
<dbReference type="EMBL" id="JAJKFW010000003">
    <property type="protein sequence ID" value="MCC9640945.1"/>
    <property type="molecule type" value="Genomic_DNA"/>
</dbReference>
<accession>A0ABS8NBL7</accession>
<sequence>MIASFVVALSVESRGALVTNVTDIDDALVIDFSQFAGSLAFTSGPIQIGGPVGENIEYSSTFSSSVIGEPVPPGNYGLGSNAFWNNGRQGFVGINSDTATIRFDFNDGLVSEVGGFVNYDPGAATDFVISAIDSNNTVLESYNISDDAPISTNGFPNDGAFRGISRATQDIAAFSITGAQGVLDNLTFGPRQAVAVPEPSVFSVLGIAGCFTTIFRRSKSEPASSVA</sequence>
<keyword evidence="2" id="KW-1185">Reference proteome</keyword>
<protein>
    <recommendedName>
        <fullName evidence="3">PEP-CTERM protein-sorting domain-containing protein</fullName>
    </recommendedName>
</protein>
<dbReference type="RefSeq" id="WP_230270720.1">
    <property type="nucleotide sequence ID" value="NZ_JAJKFW010000003.1"/>
</dbReference>
<proteinExistence type="predicted"/>
<evidence type="ECO:0000313" key="2">
    <source>
        <dbReference type="Proteomes" id="UP001430306"/>
    </source>
</evidence>
<dbReference type="Proteomes" id="UP001430306">
    <property type="component" value="Unassembled WGS sequence"/>
</dbReference>
<evidence type="ECO:0000313" key="1">
    <source>
        <dbReference type="EMBL" id="MCC9640945.1"/>
    </source>
</evidence>
<name>A0ABS8NBL7_9BACT</name>
<reference evidence="1" key="1">
    <citation type="submission" date="2021-11" db="EMBL/GenBank/DDBJ databases">
        <title>Genome sequence.</title>
        <authorList>
            <person name="Sun Q."/>
        </authorList>
    </citation>
    <scope>NUCLEOTIDE SEQUENCE</scope>
    <source>
        <strain evidence="1">JC740</strain>
    </source>
</reference>